<keyword evidence="7" id="KW-0547">Nucleotide-binding</keyword>
<dbReference type="STRING" id="694573.A0A194USX8"/>
<dbReference type="SMART" id="SM00559">
    <property type="entry name" value="Ku78"/>
    <property type="match status" value="1"/>
</dbReference>
<dbReference type="GO" id="GO:0042162">
    <property type="term" value="F:telomeric DNA binding"/>
    <property type="evidence" value="ECO:0007669"/>
    <property type="project" value="EnsemblFungi"/>
</dbReference>
<dbReference type="PANTHER" id="PTHR12604:SF2">
    <property type="entry name" value="X-RAY REPAIR CROSS-COMPLEMENTING PROTEIN 6"/>
    <property type="match status" value="1"/>
</dbReference>
<dbReference type="InterPro" id="IPR006165">
    <property type="entry name" value="Ku70"/>
</dbReference>
<evidence type="ECO:0000259" key="22">
    <source>
        <dbReference type="SMART" id="SM00559"/>
    </source>
</evidence>
<dbReference type="SUPFAM" id="SSF53300">
    <property type="entry name" value="vWA-like"/>
    <property type="match status" value="1"/>
</dbReference>
<dbReference type="GO" id="GO:0003690">
    <property type="term" value="F:double-stranded DNA binding"/>
    <property type="evidence" value="ECO:0007669"/>
    <property type="project" value="TreeGrafter"/>
</dbReference>
<feature type="active site" description="Schiff-base intermediate with DNA; for 5'-deoxyribose-5-phosphate lyase activity" evidence="20">
    <location>
        <position position="27"/>
    </location>
</feature>
<keyword evidence="9" id="KW-0378">Hydrolase</keyword>
<dbReference type="GO" id="GO:0006310">
    <property type="term" value="P:DNA recombination"/>
    <property type="evidence" value="ECO:0007669"/>
    <property type="project" value="UniProtKB-KW"/>
</dbReference>
<dbReference type="EC" id="3.6.4.12" evidence="4"/>
<dbReference type="GO" id="GO:0005721">
    <property type="term" value="C:pericentric heterochromatin"/>
    <property type="evidence" value="ECO:0007669"/>
    <property type="project" value="EnsemblFungi"/>
</dbReference>
<keyword evidence="24" id="KW-1185">Reference proteome</keyword>
<dbReference type="InterPro" id="IPR005161">
    <property type="entry name" value="Ku_N"/>
</dbReference>
<keyword evidence="8" id="KW-0227">DNA damage</keyword>
<keyword evidence="12" id="KW-0779">Telomere</keyword>
<dbReference type="InterPro" id="IPR036465">
    <property type="entry name" value="vWFA_dom_sf"/>
</dbReference>
<dbReference type="SUPFAM" id="SSF100939">
    <property type="entry name" value="SPOC domain-like"/>
    <property type="match status" value="1"/>
</dbReference>
<evidence type="ECO:0000256" key="19">
    <source>
        <dbReference type="ARBA" id="ARBA00047995"/>
    </source>
</evidence>
<dbReference type="OrthoDB" id="3249161at2759"/>
<dbReference type="Gene3D" id="2.40.290.10">
    <property type="match status" value="1"/>
</dbReference>
<evidence type="ECO:0000256" key="14">
    <source>
        <dbReference type="ARBA" id="ARBA00023172"/>
    </source>
</evidence>
<dbReference type="FunFam" id="2.40.290.10:FF:000001">
    <property type="entry name" value="X-ray repair cross complementing 6"/>
    <property type="match status" value="1"/>
</dbReference>
<evidence type="ECO:0000313" key="24">
    <source>
        <dbReference type="Proteomes" id="UP000078576"/>
    </source>
</evidence>
<evidence type="ECO:0000256" key="20">
    <source>
        <dbReference type="PIRSR" id="PIRSR003033-1"/>
    </source>
</evidence>
<dbReference type="GO" id="GO:0120290">
    <property type="term" value="P:stalled replication fork localization to nuclear periphery"/>
    <property type="evidence" value="ECO:0007669"/>
    <property type="project" value="EnsemblFungi"/>
</dbReference>
<feature type="region of interest" description="Disordered" evidence="21">
    <location>
        <begin position="1"/>
        <end position="26"/>
    </location>
</feature>
<evidence type="ECO:0000256" key="9">
    <source>
        <dbReference type="ARBA" id="ARBA00022801"/>
    </source>
</evidence>
<dbReference type="InterPro" id="IPR006164">
    <property type="entry name" value="DNA_bd_Ku70/Ku80"/>
</dbReference>
<evidence type="ECO:0000256" key="10">
    <source>
        <dbReference type="ARBA" id="ARBA00022806"/>
    </source>
</evidence>
<dbReference type="InterPro" id="IPR027388">
    <property type="entry name" value="Ku70_bridge/pillars_dom_sf"/>
</dbReference>
<dbReference type="GO" id="GO:0003684">
    <property type="term" value="F:damaged DNA binding"/>
    <property type="evidence" value="ECO:0007669"/>
    <property type="project" value="InterPro"/>
</dbReference>
<dbReference type="GO" id="GO:0035861">
    <property type="term" value="C:site of double-strand break"/>
    <property type="evidence" value="ECO:0007669"/>
    <property type="project" value="EnsemblFungi"/>
</dbReference>
<dbReference type="Proteomes" id="UP000078576">
    <property type="component" value="Unassembled WGS sequence"/>
</dbReference>
<evidence type="ECO:0000256" key="5">
    <source>
        <dbReference type="ARBA" id="ARBA00021796"/>
    </source>
</evidence>
<dbReference type="CDD" id="cd00788">
    <property type="entry name" value="KU70"/>
    <property type="match status" value="1"/>
</dbReference>
<dbReference type="Gene3D" id="1.10.1600.10">
    <property type="match status" value="1"/>
</dbReference>
<dbReference type="GO" id="GO:0003678">
    <property type="term" value="F:DNA helicase activity"/>
    <property type="evidence" value="ECO:0007669"/>
    <property type="project" value="UniProtKB-EC"/>
</dbReference>
<keyword evidence="6" id="KW-0158">Chromosome</keyword>
<keyword evidence="11" id="KW-0067">ATP-binding</keyword>
<dbReference type="GO" id="GO:0140445">
    <property type="term" value="C:chromosome, telomeric repeat region"/>
    <property type="evidence" value="ECO:0007669"/>
    <property type="project" value="EnsemblFungi"/>
</dbReference>
<protein>
    <recommendedName>
        <fullName evidence="5">ATP-dependent DNA helicase II subunit 1</fullName>
        <ecNumber evidence="4">3.6.4.12</ecNumber>
    </recommendedName>
    <alternativeName>
        <fullName evidence="18">ATP-dependent DNA helicase II subunit Ku70</fullName>
    </alternativeName>
</protein>
<dbReference type="Pfam" id="PF03731">
    <property type="entry name" value="Ku_N"/>
    <property type="match status" value="1"/>
</dbReference>
<comment type="subcellular location">
    <subcellularLocation>
        <location evidence="2">Chromosome</location>
        <location evidence="2">Telomere</location>
    </subcellularLocation>
    <subcellularLocation>
        <location evidence="1">Nucleus</location>
    </subcellularLocation>
</comment>
<keyword evidence="13" id="KW-0238">DNA-binding</keyword>
<dbReference type="Gene3D" id="3.40.50.410">
    <property type="entry name" value="von Willebrand factor, type A domain"/>
    <property type="match status" value="1"/>
</dbReference>
<feature type="compositionally biased region" description="Acidic residues" evidence="21">
    <location>
        <begin position="13"/>
        <end position="23"/>
    </location>
</feature>
<dbReference type="Pfam" id="PF02735">
    <property type="entry name" value="Ku"/>
    <property type="match status" value="1"/>
</dbReference>
<dbReference type="Pfam" id="PF03730">
    <property type="entry name" value="Ku_C"/>
    <property type="match status" value="1"/>
</dbReference>
<dbReference type="Gene3D" id="1.10.720.30">
    <property type="entry name" value="SAP domain"/>
    <property type="match status" value="1"/>
</dbReference>
<dbReference type="InterPro" id="IPR005160">
    <property type="entry name" value="Ku_C"/>
</dbReference>
<proteinExistence type="inferred from homology"/>
<evidence type="ECO:0000256" key="11">
    <source>
        <dbReference type="ARBA" id="ARBA00022840"/>
    </source>
</evidence>
<dbReference type="InterPro" id="IPR047087">
    <property type="entry name" value="KU70_core_dom"/>
</dbReference>
<comment type="similarity">
    <text evidence="3">Belongs to the ku70 family.</text>
</comment>
<comment type="function">
    <text evidence="17">Single-stranded DNA-dependent ATP-dependent helicase. Involved in non-homologous end joining (NHEJ) DNA double strand break repair. DNA-binding is sequence-independent but has a high affinity to nicks in double-stranded DNA and to the ends of duplex DNA. Binds to naturally occurring chromosomal ends, and therefore provides chromosomal end protection. Required also for telomere recombination to repair telomeric ends in the absence of telomerase. KU70, of the KU70/KU80 heterodimer, binds to the stem loop of TLC1, the RNA component of telomerase. Involved in telomere maintenance. Interacts with telomeric repeats and subtelomeric sequences thereby controlling telomere length and protecting against subtelomeric rearrangement. Maintains telomeric chromatin, which is involved in silencing the expression of genes located at the telomere. Required for mating-type switching.</text>
</comment>
<dbReference type="GO" id="GO:0000723">
    <property type="term" value="P:telomere maintenance"/>
    <property type="evidence" value="ECO:0007669"/>
    <property type="project" value="EnsemblFungi"/>
</dbReference>
<evidence type="ECO:0000256" key="1">
    <source>
        <dbReference type="ARBA" id="ARBA00004123"/>
    </source>
</evidence>
<evidence type="ECO:0000256" key="6">
    <source>
        <dbReference type="ARBA" id="ARBA00022454"/>
    </source>
</evidence>
<evidence type="ECO:0000313" key="23">
    <source>
        <dbReference type="EMBL" id="KUI54802.1"/>
    </source>
</evidence>
<dbReference type="Gene3D" id="4.10.970.10">
    <property type="entry name" value="Ku70, bridge and pillars"/>
    <property type="match status" value="1"/>
</dbReference>
<name>A0A194USX8_CYTMA</name>
<dbReference type="Pfam" id="PF02037">
    <property type="entry name" value="SAP"/>
    <property type="match status" value="1"/>
</dbReference>
<evidence type="ECO:0000256" key="15">
    <source>
        <dbReference type="ARBA" id="ARBA00023204"/>
    </source>
</evidence>
<keyword evidence="14" id="KW-0233">DNA recombination</keyword>
<keyword evidence="10 23" id="KW-0347">Helicase</keyword>
<dbReference type="NCBIfam" id="TIGR00578">
    <property type="entry name" value="ku70"/>
    <property type="match status" value="1"/>
</dbReference>
<dbReference type="InterPro" id="IPR016194">
    <property type="entry name" value="SPOC-like_C_dom_sf"/>
</dbReference>
<evidence type="ECO:0000256" key="7">
    <source>
        <dbReference type="ARBA" id="ARBA00022741"/>
    </source>
</evidence>
<feature type="domain" description="Ku" evidence="22">
    <location>
        <begin position="325"/>
        <end position="476"/>
    </location>
</feature>
<sequence length="655" mass="73733">MSWNRDENQRRDDEEDDQDELGENDYKAQKDAVLFAIDVSESMLAPVDDGSKDRNSAVMAALKSASQLMQQRIIAQPKDMMGILFFGTEKSKFRDEVGGKSTYPHCYLHTDLDIPSAEIVKALKDMAESGEDPDDILKPTDDGFSMANMLFCANQIFTTNAPNFGSRRLFIVTDNDDPEKGDKDRRQGAAVRAKDLFDLGVTIELFPISREGRKFNLDNFYTDIIYRDPLAAADPENPGEIKAVQSGDGLTLLNSLISSINAKQSPKRAYFSKMPFHIAPGLTISINGYLLLHKQAVARSCYIWLEGERPQIAKGELVKTEQGSMRTVEKSEIRKAYKFGSGGDFVDFTPDELNKIKKFDTEEKTLRILGFKPRSMLPPWAAVKKSAFIFPTEAGFVGSTRVFSALWRKLLDSDKMAIAWYIARKNAGPQIVAILPSNKPSDEESGTSYLPAGLWLYPLPFVDDMRDLEPIKHKPVVKASDDLIDHMRTIVQNLTMPKGVYDPSKYPNPALQWHYKVLQNMALDEDLENEKKEDLTQPKYRQINKRVGGYQVELQERIKEEAAAVQQELAIKRDAEEEDAEDRPKKRMKAVPRKAAAPYGGITLAELKEAIDDDSLQKKTVVDLKAICTEKGLHTTGKKKADLLETIEEWVESQT</sequence>
<keyword evidence="16" id="KW-0539">Nucleus</keyword>
<feature type="region of interest" description="Disordered" evidence="21">
    <location>
        <begin position="574"/>
        <end position="593"/>
    </location>
</feature>
<dbReference type="SUPFAM" id="SSF68906">
    <property type="entry name" value="SAP domain"/>
    <property type="match status" value="1"/>
</dbReference>
<dbReference type="EMBL" id="KN714676">
    <property type="protein sequence ID" value="KUI54802.1"/>
    <property type="molecule type" value="Genomic_DNA"/>
</dbReference>
<evidence type="ECO:0000256" key="18">
    <source>
        <dbReference type="ARBA" id="ARBA00031811"/>
    </source>
</evidence>
<evidence type="ECO:0000256" key="2">
    <source>
        <dbReference type="ARBA" id="ARBA00004574"/>
    </source>
</evidence>
<dbReference type="AlphaFoldDB" id="A0A194USX8"/>
<evidence type="ECO:0000256" key="16">
    <source>
        <dbReference type="ARBA" id="ARBA00023242"/>
    </source>
</evidence>
<organism evidence="23 24">
    <name type="scientific">Cytospora mali</name>
    <name type="common">Apple Valsa canker fungus</name>
    <name type="synonym">Valsa mali</name>
    <dbReference type="NCBI Taxonomy" id="578113"/>
    <lineage>
        <taxon>Eukaryota</taxon>
        <taxon>Fungi</taxon>
        <taxon>Dikarya</taxon>
        <taxon>Ascomycota</taxon>
        <taxon>Pezizomycotina</taxon>
        <taxon>Sordariomycetes</taxon>
        <taxon>Sordariomycetidae</taxon>
        <taxon>Diaporthales</taxon>
        <taxon>Cytosporaceae</taxon>
        <taxon>Cytospora</taxon>
    </lineage>
</organism>
<dbReference type="InterPro" id="IPR003034">
    <property type="entry name" value="SAP_dom"/>
</dbReference>
<dbReference type="InterPro" id="IPR036361">
    <property type="entry name" value="SAP_dom_sf"/>
</dbReference>
<keyword evidence="15" id="KW-0234">DNA repair</keyword>
<evidence type="ECO:0000256" key="21">
    <source>
        <dbReference type="SAM" id="MobiDB-lite"/>
    </source>
</evidence>
<evidence type="ECO:0000256" key="3">
    <source>
        <dbReference type="ARBA" id="ARBA00005240"/>
    </source>
</evidence>
<evidence type="ECO:0000256" key="8">
    <source>
        <dbReference type="ARBA" id="ARBA00022763"/>
    </source>
</evidence>
<dbReference type="GO" id="GO:0043564">
    <property type="term" value="C:Ku70:Ku80 complex"/>
    <property type="evidence" value="ECO:0007669"/>
    <property type="project" value="InterPro"/>
</dbReference>
<dbReference type="PANTHER" id="PTHR12604">
    <property type="entry name" value="KU AUTOANTIGEN DNA HELICASE"/>
    <property type="match status" value="1"/>
</dbReference>
<comment type="catalytic activity">
    <reaction evidence="19">
        <text>ATP + H2O = ADP + phosphate + H(+)</text>
        <dbReference type="Rhea" id="RHEA:13065"/>
        <dbReference type="ChEBI" id="CHEBI:15377"/>
        <dbReference type="ChEBI" id="CHEBI:15378"/>
        <dbReference type="ChEBI" id="CHEBI:30616"/>
        <dbReference type="ChEBI" id="CHEBI:43474"/>
        <dbReference type="ChEBI" id="CHEBI:456216"/>
        <dbReference type="EC" id="3.6.4.12"/>
    </reaction>
</comment>
<dbReference type="GO" id="GO:0006303">
    <property type="term" value="P:double-strand break repair via nonhomologous end joining"/>
    <property type="evidence" value="ECO:0007669"/>
    <property type="project" value="EnsemblFungi"/>
</dbReference>
<dbReference type="GO" id="GO:0005524">
    <property type="term" value="F:ATP binding"/>
    <property type="evidence" value="ECO:0007669"/>
    <property type="project" value="UniProtKB-KW"/>
</dbReference>
<dbReference type="PIRSF" id="PIRSF003033">
    <property type="entry name" value="Ku70"/>
    <property type="match status" value="1"/>
</dbReference>
<reference evidence="24" key="1">
    <citation type="submission" date="2014-12" db="EMBL/GenBank/DDBJ databases">
        <title>Genome Sequence of Valsa Canker Pathogens Uncovers a Specific Adaption of Colonization on Woody Bark.</title>
        <authorList>
            <person name="Yin Z."/>
            <person name="Liu H."/>
            <person name="Gao X."/>
            <person name="Li Z."/>
            <person name="Song N."/>
            <person name="Ke X."/>
            <person name="Dai Q."/>
            <person name="Wu Y."/>
            <person name="Sun Y."/>
            <person name="Xu J.-R."/>
            <person name="Kang Z.K."/>
            <person name="Wang L."/>
            <person name="Huang L."/>
        </authorList>
    </citation>
    <scope>NUCLEOTIDE SEQUENCE [LARGE SCALE GENOMIC DNA]</scope>
    <source>
        <strain evidence="24">SXYL134</strain>
    </source>
</reference>
<dbReference type="GO" id="GO:0016787">
    <property type="term" value="F:hydrolase activity"/>
    <property type="evidence" value="ECO:0007669"/>
    <property type="project" value="UniProtKB-KW"/>
</dbReference>
<dbReference type="FunFam" id="3.40.50.410:FF:000071">
    <property type="entry name" value="ATP-dependent DNA helicase II subunit 1"/>
    <property type="match status" value="1"/>
</dbReference>
<dbReference type="GO" id="GO:0099115">
    <property type="term" value="C:chromosome, subtelomeric region"/>
    <property type="evidence" value="ECO:0007669"/>
    <property type="project" value="EnsemblFungi"/>
</dbReference>
<feature type="compositionally biased region" description="Basic and acidic residues" evidence="21">
    <location>
        <begin position="1"/>
        <end position="12"/>
    </location>
</feature>
<dbReference type="CDD" id="cd01458">
    <property type="entry name" value="vWA_ku"/>
    <property type="match status" value="1"/>
</dbReference>
<gene>
    <name evidence="23" type="ORF">VP1G_02267</name>
</gene>
<accession>A0A194USX8</accession>
<evidence type="ECO:0000256" key="13">
    <source>
        <dbReference type="ARBA" id="ARBA00023125"/>
    </source>
</evidence>
<evidence type="ECO:0000256" key="17">
    <source>
        <dbReference type="ARBA" id="ARBA00024890"/>
    </source>
</evidence>
<evidence type="ECO:0000256" key="12">
    <source>
        <dbReference type="ARBA" id="ARBA00022895"/>
    </source>
</evidence>
<evidence type="ECO:0000256" key="4">
    <source>
        <dbReference type="ARBA" id="ARBA00012551"/>
    </source>
</evidence>